<protein>
    <submittedName>
        <fullName evidence="2">Uncharacterized protein</fullName>
    </submittedName>
</protein>
<proteinExistence type="predicted"/>
<evidence type="ECO:0000313" key="3">
    <source>
        <dbReference type="EMBL" id="CAB4182677.1"/>
    </source>
</evidence>
<evidence type="ECO:0000313" key="1">
    <source>
        <dbReference type="EMBL" id="CAB4136317.1"/>
    </source>
</evidence>
<dbReference type="EMBL" id="LR797297">
    <property type="protein sequence ID" value="CAB4200050.1"/>
    <property type="molecule type" value="Genomic_DNA"/>
</dbReference>
<reference evidence="2" key="1">
    <citation type="submission" date="2020-05" db="EMBL/GenBank/DDBJ databases">
        <authorList>
            <person name="Chiriac C."/>
            <person name="Salcher M."/>
            <person name="Ghai R."/>
            <person name="Kavagutti S V."/>
        </authorList>
    </citation>
    <scope>NUCLEOTIDE SEQUENCE</scope>
</reference>
<dbReference type="EMBL" id="LR797400">
    <property type="protein sequence ID" value="CAB4213530.1"/>
    <property type="molecule type" value="Genomic_DNA"/>
</dbReference>
<dbReference type="EMBL" id="LR798381">
    <property type="protein sequence ID" value="CAB5227902.1"/>
    <property type="molecule type" value="Genomic_DNA"/>
</dbReference>
<accession>A0A6J5PJD4</accession>
<dbReference type="EMBL" id="LR797034">
    <property type="protein sequence ID" value="CAB4182677.1"/>
    <property type="molecule type" value="Genomic_DNA"/>
</dbReference>
<evidence type="ECO:0000313" key="5">
    <source>
        <dbReference type="EMBL" id="CAB4213530.1"/>
    </source>
</evidence>
<organism evidence="2">
    <name type="scientific">uncultured Caudovirales phage</name>
    <dbReference type="NCBI Taxonomy" id="2100421"/>
    <lineage>
        <taxon>Viruses</taxon>
        <taxon>Duplodnaviria</taxon>
        <taxon>Heunggongvirae</taxon>
        <taxon>Uroviricota</taxon>
        <taxon>Caudoviricetes</taxon>
        <taxon>Peduoviridae</taxon>
        <taxon>Maltschvirus</taxon>
        <taxon>Maltschvirus maltsch</taxon>
    </lineage>
</organism>
<name>A0A6J5PJD4_9CAUD</name>
<dbReference type="EMBL" id="LR796863">
    <property type="protein sequence ID" value="CAB4171217.1"/>
    <property type="molecule type" value="Genomic_DNA"/>
</dbReference>
<dbReference type="EMBL" id="LR796310">
    <property type="protein sequence ID" value="CAB4136317.1"/>
    <property type="molecule type" value="Genomic_DNA"/>
</dbReference>
<evidence type="ECO:0000313" key="2">
    <source>
        <dbReference type="EMBL" id="CAB4171217.1"/>
    </source>
</evidence>
<gene>
    <name evidence="3" type="ORF">UFOVP1094_18</name>
    <name evidence="4" type="ORF">UFOVP1342_18</name>
    <name evidence="5" type="ORF">UFOVP1450_40</name>
    <name evidence="6" type="ORF">UFOVP1539_6</name>
    <name evidence="1" type="ORF">UFOVP297_49</name>
    <name evidence="2" type="ORF">UFOVP917_16</name>
</gene>
<sequence>MTTITIRYEYTDTFGGEANYAWCRRGEITIPWNTSDRARVRKVKKALGLEGVPCKRETYGEQIVLRPVGSCTVVFIG</sequence>
<evidence type="ECO:0000313" key="4">
    <source>
        <dbReference type="EMBL" id="CAB4200050.1"/>
    </source>
</evidence>
<evidence type="ECO:0000313" key="6">
    <source>
        <dbReference type="EMBL" id="CAB5227902.1"/>
    </source>
</evidence>